<organism evidence="1 2">
    <name type="scientific">Sideroxyarcus emersonii</name>
    <dbReference type="NCBI Taxonomy" id="2764705"/>
    <lineage>
        <taxon>Bacteria</taxon>
        <taxon>Pseudomonadati</taxon>
        <taxon>Pseudomonadota</taxon>
        <taxon>Betaproteobacteria</taxon>
        <taxon>Nitrosomonadales</taxon>
        <taxon>Gallionellaceae</taxon>
        <taxon>Sideroxyarcus</taxon>
    </lineage>
</organism>
<dbReference type="Proteomes" id="UP001320326">
    <property type="component" value="Chromosome"/>
</dbReference>
<evidence type="ECO:0000313" key="1">
    <source>
        <dbReference type="EMBL" id="BCK86790.1"/>
    </source>
</evidence>
<dbReference type="RefSeq" id="WP_237247953.1">
    <property type="nucleotide sequence ID" value="NZ_AP023423.1"/>
</dbReference>
<evidence type="ECO:0008006" key="3">
    <source>
        <dbReference type="Google" id="ProtNLM"/>
    </source>
</evidence>
<dbReference type="KEGG" id="seme:MIZ01_0556"/>
<dbReference type="InterPro" id="IPR036397">
    <property type="entry name" value="RNaseH_sf"/>
</dbReference>
<proteinExistence type="predicted"/>
<name>A0AAN1X8K3_9PROT</name>
<protein>
    <recommendedName>
        <fullName evidence="3">Transposase</fullName>
    </recommendedName>
</protein>
<evidence type="ECO:0000313" key="2">
    <source>
        <dbReference type="Proteomes" id="UP001320326"/>
    </source>
</evidence>
<reference evidence="1 2" key="1">
    <citation type="journal article" date="2022" name="Int. J. Syst. Evol. Microbiol.">
        <title>&lt;i&gt;Sideroxyarcus emersonii&lt;/i&gt; gen. nov. sp. nov., a neutrophilic, microaerobic iron- and thiosulfate-oxidizing bacterium isolated from iron-rich wetland sediment.</title>
        <authorList>
            <person name="Kato S."/>
            <person name="Itoh T."/>
            <person name="Iino T."/>
            <person name="Ohkuma M."/>
        </authorList>
    </citation>
    <scope>NUCLEOTIDE SEQUENCE [LARGE SCALE GENOMIC DNA]</scope>
    <source>
        <strain evidence="1 2">MIZ01</strain>
    </source>
</reference>
<dbReference type="EMBL" id="AP023423">
    <property type="protein sequence ID" value="BCK86790.1"/>
    <property type="molecule type" value="Genomic_DNA"/>
</dbReference>
<keyword evidence="2" id="KW-1185">Reference proteome</keyword>
<accession>A0AAN1X8K3</accession>
<gene>
    <name evidence="1" type="ORF">MIZ01_0556</name>
</gene>
<dbReference type="Gene3D" id="3.30.420.10">
    <property type="entry name" value="Ribonuclease H-like superfamily/Ribonuclease H"/>
    <property type="match status" value="1"/>
</dbReference>
<sequence>MNANDKFFRDGNHFQPTTMTERLGRHNVINVIKPTELPIDPGLYRIVWANRVSDCAFVLRFPDRLPESEVSTGNKRVKLKLHRPTRVSLSVLEDVFSKRLIVKTRAFVPKRLNKKEHELSAAEKKVKGRRKGFTDDFLHEKDLIRIFESGELGRYVARTVEHHNKTLSQDQKKLTRYTVYQIVYRLWLYECKESALISDNANCGAPGKYRNPGLRKRGRTPKRIKTGHAPERIGVNTGPDDRALIWLAWDLYGGSLGKYEHAYHKMIEDHFTDGWCENEQGVYEPSKTLLEKRPSLETFRYYVKKKYTPVELLKQMIPAITWEQTKRAILGKAFDRLFGPAQAYMIDSTVADVYLVSSFNPFWIIGRPVVYLVRDVWSGMIVGVHVALEGPSWHTARLALFNAFSPKGEFLRSLGFKMTDSDWPCAHGCLDIVHDRGEQLSIPSTDSAHDLRLNLSPCPPFRPDKKGPIETLFHWLRDLTVKWMPGAVLSRARERGQRDCRLDATLTLHRFTRILVHAILTFNKTTDVSDRLVGPLSGLEIKATPINLWNYGLDNLHGSPPQWDQDTLYTALLPSANVSVREAGVHFAGHAYRGHMVDKQQWQEFVRTFGNKKLKIKYHPNDPRRIFCLNDTTGNYETLTVTVPSKIPEHARLEEIFDCMVYRDLVREDDADIRLLDRVAHNRFRDEEIKKAAEARDQAIPPASKAEHLSDIKDKRAFEAEVERVREAVQRNRRDVDEYVVAEDSDGSDAPPDLLSKLLAQTEELIDHD</sequence>
<dbReference type="GO" id="GO:0003676">
    <property type="term" value="F:nucleic acid binding"/>
    <property type="evidence" value="ECO:0007669"/>
    <property type="project" value="InterPro"/>
</dbReference>
<dbReference type="AlphaFoldDB" id="A0AAN1X8K3"/>